<dbReference type="InterPro" id="IPR036465">
    <property type="entry name" value="vWFA_dom_sf"/>
</dbReference>
<evidence type="ECO:0000313" key="3">
    <source>
        <dbReference type="Proteomes" id="UP000019763"/>
    </source>
</evidence>
<reference evidence="2" key="1">
    <citation type="submission" date="2013-12" db="EMBL/GenBank/DDBJ databases">
        <authorList>
            <person name="Omoto C.K."/>
            <person name="Sibley D."/>
            <person name="Venepally P."/>
            <person name="Hadjithomas M."/>
            <person name="Karamycheva S."/>
            <person name="Brunk B."/>
            <person name="Roos D."/>
            <person name="Caler E."/>
            <person name="Lorenzi H."/>
        </authorList>
    </citation>
    <scope>NUCLEOTIDE SEQUENCE</scope>
</reference>
<proteinExistence type="predicted"/>
<sequence length="389" mass="41115">MKLGFTGLFLSAWAVEEDCLKLPVRLWLHQDATNSYKNLVSDPQTYVQKLLDALNEKLDDFDFGGSLFRDRKCEDAGGCFNQGVTFGGSYTSKVSEFAEIMNGQTFGGGGDAPEDSLSAIPYIGKQHFDSLEGEQIRFFVIITDDRGKYHDQPLGDGQNFALESHTAKENPNPEESVNCEIDVWYPTIDQLKAAISKYKLVPITLAAGEPDWWRTLYSEQLGLSQTDGEFGVYPVENSVDSIAQAVLDSINAVSCIVVSTSTTAGPTPTTETTTTATTGTTGDTTGGTTGSTNGGTTGSTTGGTTGGTTDGTTATTDGTTGAEDHKKKNVVIAASAAAGGVAALAALGSAYRLRGGPPELDVEEEAAAGEEAEDGQRESIIAMEEEEYI</sequence>
<feature type="region of interest" description="Disordered" evidence="1">
    <location>
        <begin position="361"/>
        <end position="389"/>
    </location>
</feature>
<dbReference type="Gene3D" id="3.40.50.410">
    <property type="entry name" value="von Willebrand factor, type A domain"/>
    <property type="match status" value="1"/>
</dbReference>
<dbReference type="Proteomes" id="UP000019763">
    <property type="component" value="Unassembled WGS sequence"/>
</dbReference>
<accession>A0A023BB90</accession>
<feature type="compositionally biased region" description="Low complexity" evidence="1">
    <location>
        <begin position="310"/>
        <end position="321"/>
    </location>
</feature>
<feature type="region of interest" description="Disordered" evidence="1">
    <location>
        <begin position="261"/>
        <end position="323"/>
    </location>
</feature>
<keyword evidence="3" id="KW-1185">Reference proteome</keyword>
<dbReference type="GeneID" id="22911265"/>
<comment type="caution">
    <text evidence="2">The sequence shown here is derived from an EMBL/GenBank/DDBJ whole genome shotgun (WGS) entry which is preliminary data.</text>
</comment>
<evidence type="ECO:0000313" key="2">
    <source>
        <dbReference type="EMBL" id="EZG79009.1"/>
    </source>
</evidence>
<dbReference type="AlphaFoldDB" id="A0A023BB90"/>
<evidence type="ECO:0000256" key="1">
    <source>
        <dbReference type="SAM" id="MobiDB-lite"/>
    </source>
</evidence>
<dbReference type="RefSeq" id="XP_011129145.1">
    <property type="nucleotide sequence ID" value="XM_011130843.1"/>
</dbReference>
<name>A0A023BB90_GRENI</name>
<protein>
    <submittedName>
        <fullName evidence="2">Uncharacterized protein</fullName>
    </submittedName>
</protein>
<gene>
    <name evidence="2" type="ORF">GNI_030300</name>
</gene>
<feature type="compositionally biased region" description="Acidic residues" evidence="1">
    <location>
        <begin position="361"/>
        <end position="373"/>
    </location>
</feature>
<organism evidence="2 3">
    <name type="scientific">Gregarina niphandrodes</name>
    <name type="common">Septate eugregarine</name>
    <dbReference type="NCBI Taxonomy" id="110365"/>
    <lineage>
        <taxon>Eukaryota</taxon>
        <taxon>Sar</taxon>
        <taxon>Alveolata</taxon>
        <taxon>Apicomplexa</taxon>
        <taxon>Conoidasida</taxon>
        <taxon>Gregarinasina</taxon>
        <taxon>Eugregarinorida</taxon>
        <taxon>Gregarinidae</taxon>
        <taxon>Gregarina</taxon>
    </lineage>
</organism>
<dbReference type="VEuPathDB" id="CryptoDB:GNI_030300"/>
<dbReference type="SUPFAM" id="SSF53300">
    <property type="entry name" value="vWA-like"/>
    <property type="match status" value="1"/>
</dbReference>
<feature type="compositionally biased region" description="Low complexity" evidence="1">
    <location>
        <begin position="261"/>
        <end position="283"/>
    </location>
</feature>
<dbReference type="EMBL" id="AFNH02000229">
    <property type="protein sequence ID" value="EZG79009.1"/>
    <property type="molecule type" value="Genomic_DNA"/>
</dbReference>
<feature type="compositionally biased region" description="Gly residues" evidence="1">
    <location>
        <begin position="284"/>
        <end position="309"/>
    </location>
</feature>